<gene>
    <name evidence="2" type="ORF">ILUMI_10326</name>
</gene>
<feature type="non-terminal residue" evidence="2">
    <location>
        <position position="1"/>
    </location>
</feature>
<dbReference type="EMBL" id="VTPC01005608">
    <property type="protein sequence ID" value="KAF2895851.1"/>
    <property type="molecule type" value="Genomic_DNA"/>
</dbReference>
<sequence length="69" mass="8315">PKKDQCDHSTEYKNKATADQKRTREEYHLHLLRKEEARDHKYNDKDKAKADSSFAVFAMDMEKYWLNLP</sequence>
<feature type="region of interest" description="Disordered" evidence="1">
    <location>
        <begin position="1"/>
        <end position="24"/>
    </location>
</feature>
<dbReference type="AlphaFoldDB" id="A0A8K0D2H0"/>
<dbReference type="Proteomes" id="UP000801492">
    <property type="component" value="Unassembled WGS sequence"/>
</dbReference>
<comment type="caution">
    <text evidence="2">The sequence shown here is derived from an EMBL/GenBank/DDBJ whole genome shotgun (WGS) entry which is preliminary data.</text>
</comment>
<proteinExistence type="predicted"/>
<evidence type="ECO:0000256" key="1">
    <source>
        <dbReference type="SAM" id="MobiDB-lite"/>
    </source>
</evidence>
<organism evidence="2 3">
    <name type="scientific">Ignelater luminosus</name>
    <name type="common">Cucubano</name>
    <name type="synonym">Pyrophorus luminosus</name>
    <dbReference type="NCBI Taxonomy" id="2038154"/>
    <lineage>
        <taxon>Eukaryota</taxon>
        <taxon>Metazoa</taxon>
        <taxon>Ecdysozoa</taxon>
        <taxon>Arthropoda</taxon>
        <taxon>Hexapoda</taxon>
        <taxon>Insecta</taxon>
        <taxon>Pterygota</taxon>
        <taxon>Neoptera</taxon>
        <taxon>Endopterygota</taxon>
        <taxon>Coleoptera</taxon>
        <taxon>Polyphaga</taxon>
        <taxon>Elateriformia</taxon>
        <taxon>Elateroidea</taxon>
        <taxon>Elateridae</taxon>
        <taxon>Agrypninae</taxon>
        <taxon>Pyrophorini</taxon>
        <taxon>Ignelater</taxon>
    </lineage>
</organism>
<evidence type="ECO:0000313" key="3">
    <source>
        <dbReference type="Proteomes" id="UP000801492"/>
    </source>
</evidence>
<name>A0A8K0D2H0_IGNLU</name>
<keyword evidence="3" id="KW-1185">Reference proteome</keyword>
<protein>
    <submittedName>
        <fullName evidence="2">Uncharacterized protein</fullName>
    </submittedName>
</protein>
<reference evidence="2" key="1">
    <citation type="submission" date="2019-08" db="EMBL/GenBank/DDBJ databases">
        <title>The genome of the North American firefly Photinus pyralis.</title>
        <authorList>
            <consortium name="Photinus pyralis genome working group"/>
            <person name="Fallon T.R."/>
            <person name="Sander Lower S.E."/>
            <person name="Weng J.-K."/>
        </authorList>
    </citation>
    <scope>NUCLEOTIDE SEQUENCE</scope>
    <source>
        <strain evidence="2">TRF0915ILg1</strain>
        <tissue evidence="2">Whole body</tissue>
    </source>
</reference>
<accession>A0A8K0D2H0</accession>
<evidence type="ECO:0000313" key="2">
    <source>
        <dbReference type="EMBL" id="KAF2895851.1"/>
    </source>
</evidence>